<keyword evidence="4" id="KW-1185">Reference proteome</keyword>
<gene>
    <name evidence="3" type="ORF">FJTKL_11276</name>
</gene>
<comment type="caution">
    <text evidence="3">The sequence shown here is derived from an EMBL/GenBank/DDBJ whole genome shotgun (WGS) entry which is preliminary data.</text>
</comment>
<evidence type="ECO:0000256" key="1">
    <source>
        <dbReference type="ARBA" id="ARBA00006484"/>
    </source>
</evidence>
<comment type="similarity">
    <text evidence="1">Belongs to the short-chain dehydrogenases/reductases (SDR) family.</text>
</comment>
<dbReference type="Proteomes" id="UP001600888">
    <property type="component" value="Unassembled WGS sequence"/>
</dbReference>
<protein>
    <submittedName>
        <fullName evidence="3">Uncharacterized protein</fullName>
    </submittedName>
</protein>
<proteinExistence type="inferred from homology"/>
<dbReference type="Gene3D" id="3.40.50.720">
    <property type="entry name" value="NAD(P)-binding Rossmann-like Domain"/>
    <property type="match status" value="1"/>
</dbReference>
<reference evidence="3 4" key="1">
    <citation type="submission" date="2024-03" db="EMBL/GenBank/DDBJ databases">
        <title>A high-quality draft genome sequence of Diaporthe vaccinii, a causative agent of upright dieback and viscid rot disease in cranberry plants.</title>
        <authorList>
            <person name="Sarrasin M."/>
            <person name="Lang B.F."/>
            <person name="Burger G."/>
        </authorList>
    </citation>
    <scope>NUCLEOTIDE SEQUENCE [LARGE SCALE GENOMIC DNA]</scope>
    <source>
        <strain evidence="3 4">IS7</strain>
    </source>
</reference>
<evidence type="ECO:0000313" key="4">
    <source>
        <dbReference type="Proteomes" id="UP001600888"/>
    </source>
</evidence>
<evidence type="ECO:0000313" key="3">
    <source>
        <dbReference type="EMBL" id="KAL2281803.1"/>
    </source>
</evidence>
<sequence length="339" mass="35899">MSKAGEPDPHAAVLFASIRDEQFQFTRQRGTVKFTTRNTFSCSPNSNISVLASKDSKQNATYYSHQARQHPVMPDQTLAGKVAIVTGSNAGIGVAIAQELSSRGASVVINYPFPALAEEAESVASGLPTASTSIAVEADLSTEDGPQKLIDAAVARYNTIHILVNNAGLAVNKPLAQQTLDDWNKLVGLNARAVFLLVQAVLPHLPTPSPSTQEQPQTDGGRIVNIVSISSRAAPPLQTIYAGTKGMVDSMTKVWAKELPPRYGCTVNAVSPGPTMTAGFAAAGEEFMKEMAPVMAQTPVGHRMALPEEIAFGVGFLCEPRASWINGLHLNACGGLHIE</sequence>
<dbReference type="PANTHER" id="PTHR48107">
    <property type="entry name" value="NADPH-DEPENDENT ALDEHYDE REDUCTASE-LIKE PROTEIN, CHLOROPLASTIC-RELATED"/>
    <property type="match status" value="1"/>
</dbReference>
<dbReference type="Pfam" id="PF13561">
    <property type="entry name" value="adh_short_C2"/>
    <property type="match status" value="1"/>
</dbReference>
<name>A0ABR4EHC2_9PEZI</name>
<dbReference type="PRINTS" id="PR00080">
    <property type="entry name" value="SDRFAMILY"/>
</dbReference>
<dbReference type="PANTHER" id="PTHR48107:SF7">
    <property type="entry name" value="RE15974P"/>
    <property type="match status" value="1"/>
</dbReference>
<dbReference type="InterPro" id="IPR036291">
    <property type="entry name" value="NAD(P)-bd_dom_sf"/>
</dbReference>
<dbReference type="PRINTS" id="PR00081">
    <property type="entry name" value="GDHRDH"/>
</dbReference>
<dbReference type="InterPro" id="IPR002347">
    <property type="entry name" value="SDR_fam"/>
</dbReference>
<accession>A0ABR4EHC2</accession>
<keyword evidence="2" id="KW-0560">Oxidoreductase</keyword>
<dbReference type="SUPFAM" id="SSF51735">
    <property type="entry name" value="NAD(P)-binding Rossmann-fold domains"/>
    <property type="match status" value="1"/>
</dbReference>
<evidence type="ECO:0000256" key="2">
    <source>
        <dbReference type="ARBA" id="ARBA00023002"/>
    </source>
</evidence>
<organism evidence="3 4">
    <name type="scientific">Diaporthe vaccinii</name>
    <dbReference type="NCBI Taxonomy" id="105482"/>
    <lineage>
        <taxon>Eukaryota</taxon>
        <taxon>Fungi</taxon>
        <taxon>Dikarya</taxon>
        <taxon>Ascomycota</taxon>
        <taxon>Pezizomycotina</taxon>
        <taxon>Sordariomycetes</taxon>
        <taxon>Sordariomycetidae</taxon>
        <taxon>Diaporthales</taxon>
        <taxon>Diaporthaceae</taxon>
        <taxon>Diaporthe</taxon>
        <taxon>Diaporthe eres species complex</taxon>
    </lineage>
</organism>
<dbReference type="EMBL" id="JBAWTH010000054">
    <property type="protein sequence ID" value="KAL2281803.1"/>
    <property type="molecule type" value="Genomic_DNA"/>
</dbReference>
<dbReference type="CDD" id="cd05233">
    <property type="entry name" value="SDR_c"/>
    <property type="match status" value="1"/>
</dbReference>